<feature type="compositionally biased region" description="Polar residues" evidence="1">
    <location>
        <begin position="94"/>
        <end position="108"/>
    </location>
</feature>
<dbReference type="Proteomes" id="UP000284706">
    <property type="component" value="Unassembled WGS sequence"/>
</dbReference>
<comment type="caution">
    <text evidence="2">The sequence shown here is derived from an EMBL/GenBank/DDBJ whole genome shotgun (WGS) entry which is preliminary data.</text>
</comment>
<dbReference type="OrthoDB" id="3230070at2759"/>
<dbReference type="InParanoid" id="A0A409WXK3"/>
<accession>A0A409WXK3</accession>
<feature type="non-terminal residue" evidence="2">
    <location>
        <position position="1"/>
    </location>
</feature>
<protein>
    <submittedName>
        <fullName evidence="2">Uncharacterized protein</fullName>
    </submittedName>
</protein>
<reference evidence="2 3" key="1">
    <citation type="journal article" date="2018" name="Evol. Lett.">
        <title>Horizontal gene cluster transfer increased hallucinogenic mushroom diversity.</title>
        <authorList>
            <person name="Reynolds H.T."/>
            <person name="Vijayakumar V."/>
            <person name="Gluck-Thaler E."/>
            <person name="Korotkin H.B."/>
            <person name="Matheny P.B."/>
            <person name="Slot J.C."/>
        </authorList>
    </citation>
    <scope>NUCLEOTIDE SEQUENCE [LARGE SCALE GENOMIC DNA]</scope>
    <source>
        <strain evidence="2 3">SRW20</strain>
    </source>
</reference>
<dbReference type="EMBL" id="NHYE01004640">
    <property type="protein sequence ID" value="PPQ83209.1"/>
    <property type="molecule type" value="Genomic_DNA"/>
</dbReference>
<feature type="region of interest" description="Disordered" evidence="1">
    <location>
        <begin position="87"/>
        <end position="108"/>
    </location>
</feature>
<keyword evidence="3" id="KW-1185">Reference proteome</keyword>
<evidence type="ECO:0000313" key="2">
    <source>
        <dbReference type="EMBL" id="PPQ83209.1"/>
    </source>
</evidence>
<gene>
    <name evidence="2" type="ORF">CVT26_013008</name>
</gene>
<evidence type="ECO:0000256" key="1">
    <source>
        <dbReference type="SAM" id="MobiDB-lite"/>
    </source>
</evidence>
<proteinExistence type="predicted"/>
<dbReference type="AlphaFoldDB" id="A0A409WXK3"/>
<name>A0A409WXK3_9AGAR</name>
<sequence length="108" mass="11597">YPTIENYLAALSSAAQTTPTEVNFEGVSTSRSPFNAHGGEMGESREHILCACPRKISRDVFLPDIHGTKQGITALIEFLKASGAFSRTGPPAQSHLNPHPSVTNHSHT</sequence>
<organism evidence="2 3">
    <name type="scientific">Gymnopilus dilepis</name>
    <dbReference type="NCBI Taxonomy" id="231916"/>
    <lineage>
        <taxon>Eukaryota</taxon>
        <taxon>Fungi</taxon>
        <taxon>Dikarya</taxon>
        <taxon>Basidiomycota</taxon>
        <taxon>Agaricomycotina</taxon>
        <taxon>Agaricomycetes</taxon>
        <taxon>Agaricomycetidae</taxon>
        <taxon>Agaricales</taxon>
        <taxon>Agaricineae</taxon>
        <taxon>Hymenogastraceae</taxon>
        <taxon>Gymnopilus</taxon>
    </lineage>
</organism>
<evidence type="ECO:0000313" key="3">
    <source>
        <dbReference type="Proteomes" id="UP000284706"/>
    </source>
</evidence>